<feature type="binding site" evidence="12">
    <location>
        <position position="278"/>
    </location>
    <ligand>
        <name>ATP</name>
        <dbReference type="ChEBI" id="CHEBI:30616"/>
    </ligand>
</feature>
<feature type="binding site" evidence="12">
    <location>
        <begin position="231"/>
        <end position="233"/>
    </location>
    <ligand>
        <name>L-serine</name>
        <dbReference type="ChEBI" id="CHEBI:33384"/>
    </ligand>
</feature>
<keyword evidence="5 12" id="KW-0436">Ligase</keyword>
<dbReference type="AlphaFoldDB" id="A0A075HKX1"/>
<dbReference type="EC" id="6.1.1.11" evidence="12"/>
<evidence type="ECO:0000313" key="16">
    <source>
        <dbReference type="EMBL" id="AIF17061.1"/>
    </source>
</evidence>
<feature type="binding site" evidence="13">
    <location>
        <position position="262"/>
    </location>
    <ligand>
        <name>L-serine</name>
        <dbReference type="ChEBI" id="CHEBI:33384"/>
    </ligand>
</feature>
<evidence type="ECO:0000256" key="12">
    <source>
        <dbReference type="HAMAP-Rule" id="MF_00176"/>
    </source>
</evidence>
<comment type="similarity">
    <text evidence="3 12">Belongs to the class-II aminoacyl-tRNA synthetase family. Type-1 seryl-tRNA synthetase subfamily.</text>
</comment>
<gene>
    <name evidence="16" type="primary">SARS</name>
    <name evidence="12 16" type="synonym">serS</name>
</gene>
<evidence type="ECO:0000256" key="14">
    <source>
        <dbReference type="PIRSR" id="PIRSR001529-2"/>
    </source>
</evidence>
<keyword evidence="7 12" id="KW-0067">ATP-binding</keyword>
<comment type="function">
    <text evidence="12">Catalyzes the attachment of serine to tRNA(Ser). Is also able to aminoacylate tRNA(Sec) with serine, to form the misacylated tRNA L-seryl-tRNA(Sec), which will be further converted into selenocysteinyl-tRNA(Sec).</text>
</comment>
<keyword evidence="6 12" id="KW-0547">Nucleotide-binding</keyword>
<dbReference type="PROSITE" id="PS50862">
    <property type="entry name" value="AA_TRNA_LIGASE_II"/>
    <property type="match status" value="1"/>
</dbReference>
<dbReference type="InterPro" id="IPR033729">
    <property type="entry name" value="SerRS_core"/>
</dbReference>
<dbReference type="SUPFAM" id="SSF55681">
    <property type="entry name" value="Class II aaRS and biotin synthetases"/>
    <property type="match status" value="1"/>
</dbReference>
<dbReference type="InterPro" id="IPR006195">
    <property type="entry name" value="aa-tRNA-synth_II"/>
</dbReference>
<evidence type="ECO:0000256" key="10">
    <source>
        <dbReference type="ARBA" id="ARBA00047929"/>
    </source>
</evidence>
<dbReference type="UniPathway" id="UPA00906">
    <property type="reaction ID" value="UER00895"/>
</dbReference>
<dbReference type="GO" id="GO:0004828">
    <property type="term" value="F:serine-tRNA ligase activity"/>
    <property type="evidence" value="ECO:0007669"/>
    <property type="project" value="UniProtKB-UniRule"/>
</dbReference>
<feature type="binding site" evidence="12">
    <location>
        <position position="385"/>
    </location>
    <ligand>
        <name>L-serine</name>
        <dbReference type="ChEBI" id="CHEBI:33384"/>
    </ligand>
</feature>
<dbReference type="GO" id="GO:0005737">
    <property type="term" value="C:cytoplasm"/>
    <property type="evidence" value="ECO:0007669"/>
    <property type="project" value="UniProtKB-SubCell"/>
</dbReference>
<dbReference type="PANTHER" id="PTHR43697:SF1">
    <property type="entry name" value="SERINE--TRNA LIGASE"/>
    <property type="match status" value="1"/>
</dbReference>
<dbReference type="HAMAP" id="MF_00176">
    <property type="entry name" value="Ser_tRNA_synth_type1"/>
    <property type="match status" value="1"/>
</dbReference>
<feature type="site" description="Important for serine binding" evidence="13">
    <location>
        <position position="385"/>
    </location>
</feature>
<name>A0A075HKX1_9ARCH</name>
<comment type="catalytic activity">
    <reaction evidence="11 12">
        <text>tRNA(Ser) + L-serine + ATP = L-seryl-tRNA(Ser) + AMP + diphosphate + H(+)</text>
        <dbReference type="Rhea" id="RHEA:12292"/>
        <dbReference type="Rhea" id="RHEA-COMP:9669"/>
        <dbReference type="Rhea" id="RHEA-COMP:9703"/>
        <dbReference type="ChEBI" id="CHEBI:15378"/>
        <dbReference type="ChEBI" id="CHEBI:30616"/>
        <dbReference type="ChEBI" id="CHEBI:33019"/>
        <dbReference type="ChEBI" id="CHEBI:33384"/>
        <dbReference type="ChEBI" id="CHEBI:78442"/>
        <dbReference type="ChEBI" id="CHEBI:78533"/>
        <dbReference type="ChEBI" id="CHEBI:456215"/>
        <dbReference type="EC" id="6.1.1.11"/>
    </reaction>
</comment>
<dbReference type="PRINTS" id="PR00981">
    <property type="entry name" value="TRNASYNTHSER"/>
</dbReference>
<evidence type="ECO:0000256" key="8">
    <source>
        <dbReference type="ARBA" id="ARBA00022917"/>
    </source>
</evidence>
<dbReference type="InterPro" id="IPR015866">
    <property type="entry name" value="Ser-tRNA-synth_1_N"/>
</dbReference>
<evidence type="ECO:0000256" key="1">
    <source>
        <dbReference type="ARBA" id="ARBA00004496"/>
    </source>
</evidence>
<accession>A0A075HKX1</accession>
<evidence type="ECO:0000259" key="15">
    <source>
        <dbReference type="PROSITE" id="PS50862"/>
    </source>
</evidence>
<protein>
    <recommendedName>
        <fullName evidence="12">Serine--tRNA ligase</fullName>
        <ecNumber evidence="12">6.1.1.11</ecNumber>
    </recommendedName>
    <alternativeName>
        <fullName evidence="12">Seryl-tRNA synthetase</fullName>
        <shortName evidence="12">SerRS</shortName>
    </alternativeName>
    <alternativeName>
        <fullName evidence="12">Seryl-tRNA(Ser/Sec) synthetase</fullName>
    </alternativeName>
</protein>
<dbReference type="InterPro" id="IPR042103">
    <property type="entry name" value="SerRS_1_N_sf"/>
</dbReference>
<evidence type="ECO:0000256" key="7">
    <source>
        <dbReference type="ARBA" id="ARBA00022840"/>
    </source>
</evidence>
<evidence type="ECO:0000256" key="3">
    <source>
        <dbReference type="ARBA" id="ARBA00010728"/>
    </source>
</evidence>
<feature type="domain" description="Aminoacyl-transfer RNA synthetases class-II family profile" evidence="15">
    <location>
        <begin position="186"/>
        <end position="410"/>
    </location>
</feature>
<sequence>MLDMKIVRQDPEKIRKMLKDRAVQFDLDLLLQLDEKRRELIISTDSLRNKKNEMSIKISDAKKAGKDASSQIQEMQSAGQELAKLEEIQHKTKADYEKLAFTLPNLLHESVPIGHDDSANKEIFKWGEVPKFDFEIKGHEELAKNLGILDLERAAKTAGARFYYLKGELVKLGYAITAFALDFLSIHEKGYNLIQPPYMINRDSMAGTIITDDFEEAIYKVENQDLFLIGTSEHAIASMYGKEILDGKNLPFRYGSISPCFRKEAGAHGKDQKGIFRVHQFEKVEQFIFSKPEDSWKLQEEILENAKELYRQLEIPYRVVLLSSGDMGKVSARTFDIEAWMAEQNTYREIGSVSNCLDYQARRLKIRFRDKTNEGTQYVHTLNGTLVAIERTMVAIMENNQTKDGHIRIPTVLQKYFGQKVI</sequence>
<dbReference type="CDD" id="cd00770">
    <property type="entry name" value="SerRS_core"/>
    <property type="match status" value="1"/>
</dbReference>
<organism evidence="16">
    <name type="scientific">uncultured marine thaumarchaeote KM3_76_A03</name>
    <dbReference type="NCBI Taxonomy" id="1456281"/>
    <lineage>
        <taxon>Archaea</taxon>
        <taxon>Nitrososphaerota</taxon>
        <taxon>environmental samples</taxon>
    </lineage>
</organism>
<dbReference type="GO" id="GO:0005524">
    <property type="term" value="F:ATP binding"/>
    <property type="evidence" value="ECO:0007669"/>
    <property type="project" value="UniProtKB-UniRule"/>
</dbReference>
<feature type="binding site" evidence="13">
    <location>
        <position position="383"/>
    </location>
    <ligand>
        <name>L-serine</name>
        <dbReference type="ChEBI" id="CHEBI:33384"/>
    </ligand>
</feature>
<dbReference type="InterPro" id="IPR002314">
    <property type="entry name" value="aa-tRNA-synt_IIb"/>
</dbReference>
<comment type="catalytic activity">
    <reaction evidence="10 12">
        <text>tRNA(Sec) + L-serine + ATP = L-seryl-tRNA(Sec) + AMP + diphosphate + H(+)</text>
        <dbReference type="Rhea" id="RHEA:42580"/>
        <dbReference type="Rhea" id="RHEA-COMP:9742"/>
        <dbReference type="Rhea" id="RHEA-COMP:10128"/>
        <dbReference type="ChEBI" id="CHEBI:15378"/>
        <dbReference type="ChEBI" id="CHEBI:30616"/>
        <dbReference type="ChEBI" id="CHEBI:33019"/>
        <dbReference type="ChEBI" id="CHEBI:33384"/>
        <dbReference type="ChEBI" id="CHEBI:78442"/>
        <dbReference type="ChEBI" id="CHEBI:78533"/>
        <dbReference type="ChEBI" id="CHEBI:456215"/>
        <dbReference type="EC" id="6.1.1.11"/>
    </reaction>
</comment>
<comment type="domain">
    <text evidence="12">Consists of two distinct domains, a catalytic core and a N-terminal extension that is involved in tRNA binding.</text>
</comment>
<dbReference type="Pfam" id="PF02403">
    <property type="entry name" value="Seryl_tRNA_N"/>
    <property type="match status" value="1"/>
</dbReference>
<feature type="binding site" evidence="14">
    <location>
        <begin position="278"/>
        <end position="281"/>
    </location>
    <ligand>
        <name>ATP</name>
        <dbReference type="ChEBI" id="CHEBI:30616"/>
    </ligand>
</feature>
<dbReference type="NCBIfam" id="TIGR00414">
    <property type="entry name" value="serS"/>
    <property type="match status" value="1"/>
</dbReference>
<reference evidence="16" key="1">
    <citation type="journal article" date="2014" name="Genome Biol. Evol.">
        <title>Pangenome evidence for extensive interdomain horizontal transfer affecting lineage core and shell genes in uncultured planktonic thaumarchaeota and euryarchaeota.</title>
        <authorList>
            <person name="Deschamps P."/>
            <person name="Zivanovic Y."/>
            <person name="Moreira D."/>
            <person name="Rodriguez-Valera F."/>
            <person name="Lopez-Garcia P."/>
        </authorList>
    </citation>
    <scope>NUCLEOTIDE SEQUENCE</scope>
</reference>
<dbReference type="SUPFAM" id="SSF46589">
    <property type="entry name" value="tRNA-binding arm"/>
    <property type="match status" value="1"/>
</dbReference>
<evidence type="ECO:0000256" key="9">
    <source>
        <dbReference type="ARBA" id="ARBA00023146"/>
    </source>
</evidence>
<evidence type="ECO:0000256" key="6">
    <source>
        <dbReference type="ARBA" id="ARBA00022741"/>
    </source>
</evidence>
<dbReference type="PIRSF" id="PIRSF001529">
    <property type="entry name" value="Ser-tRNA-synth_IIa"/>
    <property type="match status" value="1"/>
</dbReference>
<feature type="binding site" evidence="12 14">
    <location>
        <begin position="262"/>
        <end position="264"/>
    </location>
    <ligand>
        <name>ATP</name>
        <dbReference type="ChEBI" id="CHEBI:30616"/>
    </ligand>
</feature>
<dbReference type="Pfam" id="PF00587">
    <property type="entry name" value="tRNA-synt_2b"/>
    <property type="match status" value="1"/>
</dbReference>
<evidence type="ECO:0000256" key="4">
    <source>
        <dbReference type="ARBA" id="ARBA00022490"/>
    </source>
</evidence>
<keyword evidence="4 12" id="KW-0963">Cytoplasm</keyword>
<keyword evidence="8 12" id="KW-0648">Protein biosynthesis</keyword>
<feature type="binding site" evidence="12 14">
    <location>
        <begin position="349"/>
        <end position="352"/>
    </location>
    <ligand>
        <name>ATP</name>
        <dbReference type="ChEBI" id="CHEBI:30616"/>
    </ligand>
</feature>
<comment type="subcellular location">
    <subcellularLocation>
        <location evidence="1 12">Cytoplasm</location>
    </subcellularLocation>
</comment>
<keyword evidence="9 12" id="KW-0030">Aminoacyl-tRNA synthetase</keyword>
<dbReference type="InterPro" id="IPR002317">
    <property type="entry name" value="Ser-tRNA-ligase_type_1"/>
</dbReference>
<evidence type="ECO:0000256" key="13">
    <source>
        <dbReference type="PIRSR" id="PIRSR001529-1"/>
    </source>
</evidence>
<evidence type="ECO:0000256" key="11">
    <source>
        <dbReference type="ARBA" id="ARBA00048823"/>
    </source>
</evidence>
<dbReference type="InterPro" id="IPR045864">
    <property type="entry name" value="aa-tRNA-synth_II/BPL/LPL"/>
</dbReference>
<comment type="pathway">
    <text evidence="2 12">Aminoacyl-tRNA biosynthesis; selenocysteinyl-tRNA(Sec) biosynthesis; L-seryl-tRNA(Sec) from L-serine and tRNA(Sec): step 1/1.</text>
</comment>
<evidence type="ECO:0000256" key="2">
    <source>
        <dbReference type="ARBA" id="ARBA00005045"/>
    </source>
</evidence>
<dbReference type="EMBL" id="KF901071">
    <property type="protein sequence ID" value="AIF17061.1"/>
    <property type="molecule type" value="Genomic_DNA"/>
</dbReference>
<comment type="subunit">
    <text evidence="12">Homodimer. The tRNA molecule binds across the dimer.</text>
</comment>
<dbReference type="Gene3D" id="1.10.287.40">
    <property type="entry name" value="Serine-tRNA synthetase, tRNA binding domain"/>
    <property type="match status" value="1"/>
</dbReference>
<feature type="binding site" evidence="13">
    <location>
        <position position="231"/>
    </location>
    <ligand>
        <name>L-serine</name>
        <dbReference type="ChEBI" id="CHEBI:33384"/>
    </ligand>
</feature>
<feature type="binding site" evidence="12 13">
    <location>
        <position position="285"/>
    </location>
    <ligand>
        <name>L-serine</name>
        <dbReference type="ChEBI" id="CHEBI:33384"/>
    </ligand>
</feature>
<dbReference type="PANTHER" id="PTHR43697">
    <property type="entry name" value="SERYL-TRNA SYNTHETASE"/>
    <property type="match status" value="1"/>
</dbReference>
<evidence type="ECO:0000256" key="5">
    <source>
        <dbReference type="ARBA" id="ARBA00022598"/>
    </source>
</evidence>
<dbReference type="InterPro" id="IPR010978">
    <property type="entry name" value="tRNA-bd_arm"/>
</dbReference>
<dbReference type="GO" id="GO:0016260">
    <property type="term" value="P:selenocysteine biosynthetic process"/>
    <property type="evidence" value="ECO:0007669"/>
    <property type="project" value="UniProtKB-UniRule"/>
</dbReference>
<dbReference type="Gene3D" id="3.30.930.10">
    <property type="entry name" value="Bira Bifunctional Protein, Domain 2"/>
    <property type="match status" value="1"/>
</dbReference>
<proteinExistence type="inferred from homology"/>
<dbReference type="GO" id="GO:0006434">
    <property type="term" value="P:seryl-tRNA aminoacylation"/>
    <property type="evidence" value="ECO:0007669"/>
    <property type="project" value="UniProtKB-UniRule"/>
</dbReference>